<reference evidence="1" key="1">
    <citation type="journal article" date="2020" name="Stud. Mycol.">
        <title>101 Dothideomycetes genomes: a test case for predicting lifestyles and emergence of pathogens.</title>
        <authorList>
            <person name="Haridas S."/>
            <person name="Albert R."/>
            <person name="Binder M."/>
            <person name="Bloem J."/>
            <person name="Labutti K."/>
            <person name="Salamov A."/>
            <person name="Andreopoulos B."/>
            <person name="Baker S."/>
            <person name="Barry K."/>
            <person name="Bills G."/>
            <person name="Bluhm B."/>
            <person name="Cannon C."/>
            <person name="Castanera R."/>
            <person name="Culley D."/>
            <person name="Daum C."/>
            <person name="Ezra D."/>
            <person name="Gonzalez J."/>
            <person name="Henrissat B."/>
            <person name="Kuo A."/>
            <person name="Liang C."/>
            <person name="Lipzen A."/>
            <person name="Lutzoni F."/>
            <person name="Magnuson J."/>
            <person name="Mondo S."/>
            <person name="Nolan M."/>
            <person name="Ohm R."/>
            <person name="Pangilinan J."/>
            <person name="Park H.-J."/>
            <person name="Ramirez L."/>
            <person name="Alfaro M."/>
            <person name="Sun H."/>
            <person name="Tritt A."/>
            <person name="Yoshinaga Y."/>
            <person name="Zwiers L.-H."/>
            <person name="Turgeon B."/>
            <person name="Goodwin S."/>
            <person name="Spatafora J."/>
            <person name="Crous P."/>
            <person name="Grigoriev I."/>
        </authorList>
    </citation>
    <scope>NUCLEOTIDE SEQUENCE</scope>
    <source>
        <strain evidence="1">CBS 115976</strain>
    </source>
</reference>
<dbReference type="EMBL" id="MU004231">
    <property type="protein sequence ID" value="KAF2672806.1"/>
    <property type="molecule type" value="Genomic_DNA"/>
</dbReference>
<dbReference type="InterPro" id="IPR016813">
    <property type="entry name" value="NADH_Ub_cplx-1_21kDa"/>
</dbReference>
<dbReference type="AlphaFoldDB" id="A0A6A6UM89"/>
<dbReference type="PANTHER" id="PTHR37325">
    <property type="entry name" value="OXIDOREDUCTASE 21 KDA SUBUNIT, PUTATIVE (AFU_ORTHOLOGUE AFUA_4G05910)-RELATED"/>
    <property type="match status" value="1"/>
</dbReference>
<name>A0A6A6UM89_9PEZI</name>
<evidence type="ECO:0000313" key="1">
    <source>
        <dbReference type="EMBL" id="KAF2672806.1"/>
    </source>
</evidence>
<accession>A0A6A6UM89</accession>
<dbReference type="Proteomes" id="UP000799302">
    <property type="component" value="Unassembled WGS sequence"/>
</dbReference>
<evidence type="ECO:0000313" key="2">
    <source>
        <dbReference type="Proteomes" id="UP000799302"/>
    </source>
</evidence>
<keyword evidence="2" id="KW-1185">Reference proteome</keyword>
<dbReference type="PIRSF" id="PIRSF022976">
    <property type="entry name" value="NADH_Oxi_21kDa"/>
    <property type="match status" value="1"/>
</dbReference>
<gene>
    <name evidence="1" type="ORF">BT63DRAFT_137104</name>
</gene>
<protein>
    <submittedName>
        <fullName evidence="1">21 kDa subunit of NADH dehydrogenase</fullName>
    </submittedName>
</protein>
<dbReference type="PANTHER" id="PTHR37325:SF1">
    <property type="entry name" value="OXIDOREDUCTASE 21 KDA SUBUNIT, PUTATIVE (AFU_ORTHOLOGUE AFUA_4G05910)-RELATED"/>
    <property type="match status" value="1"/>
</dbReference>
<organism evidence="1 2">
    <name type="scientific">Microthyrium microscopicum</name>
    <dbReference type="NCBI Taxonomy" id="703497"/>
    <lineage>
        <taxon>Eukaryota</taxon>
        <taxon>Fungi</taxon>
        <taxon>Dikarya</taxon>
        <taxon>Ascomycota</taxon>
        <taxon>Pezizomycotina</taxon>
        <taxon>Dothideomycetes</taxon>
        <taxon>Dothideomycetes incertae sedis</taxon>
        <taxon>Microthyriales</taxon>
        <taxon>Microthyriaceae</taxon>
        <taxon>Microthyrium</taxon>
    </lineage>
</organism>
<proteinExistence type="predicted"/>
<sequence>MSRAIASVRSAWSRMPTLFHKDWQKAYKPSRMSPKYTVQPKGVWAVVSKLLAIDSTRSTGIPLNPQFRNPPPGGLDPNTYDDPTTIPAADLANNPYWKRDVRRGYPQLSTVTQGDVVALLSVGSQAKPKEDVLQLGDAGKKQLVQVKQDSEEKGLASFLQGQTSVGSVLTAEGLPPMPPSLNHHPHVQKYELNYDQSYKDQYPCRNFQ</sequence>
<dbReference type="CDD" id="cd22849">
    <property type="entry name" value="NuzM"/>
    <property type="match status" value="1"/>
</dbReference>
<dbReference type="OrthoDB" id="2093493at2759"/>